<organism evidence="1 2">
    <name type="scientific">Datura stramonium</name>
    <name type="common">Jimsonweed</name>
    <name type="synonym">Common thornapple</name>
    <dbReference type="NCBI Taxonomy" id="4076"/>
    <lineage>
        <taxon>Eukaryota</taxon>
        <taxon>Viridiplantae</taxon>
        <taxon>Streptophyta</taxon>
        <taxon>Embryophyta</taxon>
        <taxon>Tracheophyta</taxon>
        <taxon>Spermatophyta</taxon>
        <taxon>Magnoliopsida</taxon>
        <taxon>eudicotyledons</taxon>
        <taxon>Gunneridae</taxon>
        <taxon>Pentapetalae</taxon>
        <taxon>asterids</taxon>
        <taxon>lamiids</taxon>
        <taxon>Solanales</taxon>
        <taxon>Solanaceae</taxon>
        <taxon>Solanoideae</taxon>
        <taxon>Datureae</taxon>
        <taxon>Datura</taxon>
    </lineage>
</organism>
<reference evidence="1 2" key="1">
    <citation type="journal article" date="2021" name="BMC Genomics">
        <title>Datura genome reveals duplications of psychoactive alkaloid biosynthetic genes and high mutation rate following tissue culture.</title>
        <authorList>
            <person name="Rajewski A."/>
            <person name="Carter-House D."/>
            <person name="Stajich J."/>
            <person name="Litt A."/>
        </authorList>
    </citation>
    <scope>NUCLEOTIDE SEQUENCE [LARGE SCALE GENOMIC DNA]</scope>
    <source>
        <strain evidence="1">AR-01</strain>
    </source>
</reference>
<gene>
    <name evidence="1" type="ORF">HAX54_053181</name>
</gene>
<name>A0ABS8T0J2_DATST</name>
<evidence type="ECO:0000313" key="1">
    <source>
        <dbReference type="EMBL" id="MCD7464648.1"/>
    </source>
</evidence>
<evidence type="ECO:0000313" key="2">
    <source>
        <dbReference type="Proteomes" id="UP000823775"/>
    </source>
</evidence>
<dbReference type="EMBL" id="JACEIK010000984">
    <property type="protein sequence ID" value="MCD7464648.1"/>
    <property type="molecule type" value="Genomic_DNA"/>
</dbReference>
<sequence>MACSMVEEVIYNKLVISQRTLVEVEGICSKMEMACSMVEEVTYSMLVISRHILVEVEGMTYSKLVISRRTWVEVERICNKMEMACSMVEGVTYSKFGDFSAYFSGGGGFVVRWRWLVVRWRVTYSKVVSGRFIVEMVYSMMKEQLSYGTLMEQATCSSVVNNVQ</sequence>
<dbReference type="Proteomes" id="UP000823775">
    <property type="component" value="Unassembled WGS sequence"/>
</dbReference>
<proteinExistence type="predicted"/>
<protein>
    <submittedName>
        <fullName evidence="1">Uncharacterized protein</fullName>
    </submittedName>
</protein>
<comment type="caution">
    <text evidence="1">The sequence shown here is derived from an EMBL/GenBank/DDBJ whole genome shotgun (WGS) entry which is preliminary data.</text>
</comment>
<keyword evidence="2" id="KW-1185">Reference proteome</keyword>
<accession>A0ABS8T0J2</accession>